<organism evidence="1 2">
    <name type="scientific">Acetobacter persici</name>
    <dbReference type="NCBI Taxonomy" id="1076596"/>
    <lineage>
        <taxon>Bacteria</taxon>
        <taxon>Pseudomonadati</taxon>
        <taxon>Pseudomonadota</taxon>
        <taxon>Alphaproteobacteria</taxon>
        <taxon>Acetobacterales</taxon>
        <taxon>Acetobacteraceae</taxon>
        <taxon>Acetobacter</taxon>
    </lineage>
</organism>
<sequence>MHYRTQKDLKRDFPAEVASATANGYLDLSGQKDIESLPERMNLEALNVSGCSNLRSIPSSLQAKHLIARDCPELEFIGGGIKLDDAWFGKCPKLTNLPQSFRVNVSLTIWECPVENLPDGLDLTTDLTIGNNAAIRSLPSNLSAKKVSITDCPIFEVVPSETRVGRLSIVRSNAFRALPENLDCPAGLTIAGCNNFTSLPNKLTVGQRFYLNCDNVRLEETAGLNVDTLEISGCPLIKTLPEDLVVKGSIIAERSHVEGISWEVWDKNDGKIILPYTCELPSPPSADCGPSL</sequence>
<geneLocation type="plasmid" evidence="2">
    <name>pac1084_1</name>
</geneLocation>
<gene>
    <name evidence="1" type="ORF">A0U91_14640</name>
</gene>
<dbReference type="Gene3D" id="3.80.10.10">
    <property type="entry name" value="Ribonuclease Inhibitor"/>
    <property type="match status" value="1"/>
</dbReference>
<dbReference type="EMBL" id="CP014688">
    <property type="protein sequence ID" value="AQT06262.1"/>
    <property type="molecule type" value="Genomic_DNA"/>
</dbReference>
<dbReference type="SUPFAM" id="SSF52058">
    <property type="entry name" value="L domain-like"/>
    <property type="match status" value="1"/>
</dbReference>
<dbReference type="AlphaFoldDB" id="A0A1U9LIM1"/>
<reference evidence="1 2" key="1">
    <citation type="submission" date="2016-03" db="EMBL/GenBank/DDBJ databases">
        <title>Acetic acid bacteria sequencing.</title>
        <authorList>
            <person name="Brandt J."/>
            <person name="Jakob F."/>
            <person name="Vogel R.F."/>
        </authorList>
    </citation>
    <scope>NUCLEOTIDE SEQUENCE [LARGE SCALE GENOMIC DNA]</scope>
    <source>
        <strain evidence="1 2">TMW2.1084</strain>
        <plasmid evidence="2">pac1084_1</plasmid>
    </source>
</reference>
<dbReference type="PANTHER" id="PTHR36766">
    <property type="entry name" value="PLANT BROAD-SPECTRUM MILDEW RESISTANCE PROTEIN RPW8"/>
    <property type="match status" value="1"/>
</dbReference>
<proteinExistence type="predicted"/>
<accession>A0A1U9LIM1</accession>
<dbReference type="InterPro" id="IPR032675">
    <property type="entry name" value="LRR_dom_sf"/>
</dbReference>
<dbReference type="Proteomes" id="UP000189055">
    <property type="component" value="Plasmid pAC1084_1"/>
</dbReference>
<keyword evidence="1" id="KW-0614">Plasmid</keyword>
<dbReference type="PANTHER" id="PTHR36766:SF40">
    <property type="entry name" value="DISEASE RESISTANCE PROTEIN RGA3"/>
    <property type="match status" value="1"/>
</dbReference>
<evidence type="ECO:0000313" key="2">
    <source>
        <dbReference type="Proteomes" id="UP000189055"/>
    </source>
</evidence>
<dbReference type="RefSeq" id="WP_077931895.1">
    <property type="nucleotide sequence ID" value="NZ_CP014688.1"/>
</dbReference>
<protein>
    <submittedName>
        <fullName evidence="1">Uncharacterized protein</fullName>
    </submittedName>
</protein>
<name>A0A1U9LIM1_9PROT</name>
<dbReference type="KEGG" id="aper:A0U91_14640"/>
<evidence type="ECO:0000313" key="1">
    <source>
        <dbReference type="EMBL" id="AQT06262.1"/>
    </source>
</evidence>